<reference evidence="8 9" key="1">
    <citation type="submission" date="2017-06" db="EMBL/GenBank/DDBJ databases">
        <title>Sequencing and comparative analysis of myxobacterial genomes.</title>
        <authorList>
            <person name="Rupp O."/>
            <person name="Goesmann A."/>
            <person name="Sogaard-Andersen L."/>
        </authorList>
    </citation>
    <scope>NUCLEOTIDE SEQUENCE [LARGE SCALE GENOMIC DNA]</scope>
    <source>
        <strain evidence="8 9">DSM 14697</strain>
    </source>
</reference>
<dbReference type="SUPFAM" id="SSF52540">
    <property type="entry name" value="P-loop containing nucleoside triphosphate hydrolases"/>
    <property type="match status" value="2"/>
</dbReference>
<name>A0A250JZC0_9BACT</name>
<evidence type="ECO:0000313" key="8">
    <source>
        <dbReference type="EMBL" id="ATB49083.1"/>
    </source>
</evidence>
<keyword evidence="3" id="KW-0143">Chaperone</keyword>
<dbReference type="PANTHER" id="PTHR11638">
    <property type="entry name" value="ATP-DEPENDENT CLP PROTEASE"/>
    <property type="match status" value="1"/>
</dbReference>
<dbReference type="GO" id="GO:0005524">
    <property type="term" value="F:ATP binding"/>
    <property type="evidence" value="ECO:0007669"/>
    <property type="project" value="UniProtKB-KW"/>
</dbReference>
<proteinExistence type="predicted"/>
<feature type="compositionally biased region" description="Basic and acidic residues" evidence="5">
    <location>
        <begin position="188"/>
        <end position="203"/>
    </location>
</feature>
<evidence type="ECO:0000256" key="3">
    <source>
        <dbReference type="ARBA" id="ARBA00023186"/>
    </source>
</evidence>
<dbReference type="InterPro" id="IPR019489">
    <property type="entry name" value="Clp_ATPase_C"/>
</dbReference>
<dbReference type="OrthoDB" id="8857354at2"/>
<dbReference type="CDD" id="cd19499">
    <property type="entry name" value="RecA-like_ClpB_Hsp104-like"/>
    <property type="match status" value="1"/>
</dbReference>
<feature type="region of interest" description="Disordered" evidence="5">
    <location>
        <begin position="168"/>
        <end position="206"/>
    </location>
</feature>
<dbReference type="Proteomes" id="UP000217343">
    <property type="component" value="Chromosome"/>
</dbReference>
<keyword evidence="4" id="KW-0175">Coiled coil</keyword>
<evidence type="ECO:0000256" key="5">
    <source>
        <dbReference type="SAM" id="MobiDB-lite"/>
    </source>
</evidence>
<dbReference type="Gene3D" id="1.10.8.60">
    <property type="match status" value="1"/>
</dbReference>
<protein>
    <submittedName>
        <fullName evidence="8">Citrate:sodium symporter</fullName>
    </submittedName>
</protein>
<dbReference type="Pfam" id="PF07724">
    <property type="entry name" value="AAA_2"/>
    <property type="match status" value="1"/>
</dbReference>
<evidence type="ECO:0000313" key="9">
    <source>
        <dbReference type="Proteomes" id="UP000217343"/>
    </source>
</evidence>
<dbReference type="Pfam" id="PF00004">
    <property type="entry name" value="AAA"/>
    <property type="match status" value="1"/>
</dbReference>
<keyword evidence="1" id="KW-0547">Nucleotide-binding</keyword>
<evidence type="ECO:0000256" key="4">
    <source>
        <dbReference type="SAM" id="Coils"/>
    </source>
</evidence>
<dbReference type="AlphaFoldDB" id="A0A250JZC0"/>
<dbReference type="SMART" id="SM01086">
    <property type="entry name" value="ClpB_D2-small"/>
    <property type="match status" value="1"/>
</dbReference>
<dbReference type="RefSeq" id="WP_095959750.1">
    <property type="nucleotide sequence ID" value="NZ_CP022203.1"/>
</dbReference>
<dbReference type="CDD" id="cd00009">
    <property type="entry name" value="AAA"/>
    <property type="match status" value="1"/>
</dbReference>
<dbReference type="Pfam" id="PF10431">
    <property type="entry name" value="ClpB_D2-small"/>
    <property type="match status" value="1"/>
</dbReference>
<feature type="domain" description="AAA+ ATPase" evidence="6">
    <location>
        <begin position="252"/>
        <end position="394"/>
    </location>
</feature>
<feature type="coiled-coil region" evidence="4">
    <location>
        <begin position="810"/>
        <end position="837"/>
    </location>
</feature>
<dbReference type="GO" id="GO:0034605">
    <property type="term" value="P:cellular response to heat"/>
    <property type="evidence" value="ECO:0007669"/>
    <property type="project" value="TreeGrafter"/>
</dbReference>
<organism evidence="8 9">
    <name type="scientific">Corallococcus macrosporus DSM 14697</name>
    <dbReference type="NCBI Taxonomy" id="1189310"/>
    <lineage>
        <taxon>Bacteria</taxon>
        <taxon>Pseudomonadati</taxon>
        <taxon>Myxococcota</taxon>
        <taxon>Myxococcia</taxon>
        <taxon>Myxococcales</taxon>
        <taxon>Cystobacterineae</taxon>
        <taxon>Myxococcaceae</taxon>
        <taxon>Corallococcus</taxon>
    </lineage>
</organism>
<dbReference type="GO" id="GO:0005737">
    <property type="term" value="C:cytoplasm"/>
    <property type="evidence" value="ECO:0007669"/>
    <property type="project" value="TreeGrafter"/>
</dbReference>
<feature type="domain" description="AAA+ ATPase" evidence="6">
    <location>
        <begin position="532"/>
        <end position="698"/>
    </location>
</feature>
<evidence type="ECO:0000259" key="7">
    <source>
        <dbReference type="SMART" id="SM01086"/>
    </source>
</evidence>
<keyword evidence="2" id="KW-0067">ATP-binding</keyword>
<dbReference type="GO" id="GO:0016887">
    <property type="term" value="F:ATP hydrolysis activity"/>
    <property type="evidence" value="ECO:0007669"/>
    <property type="project" value="InterPro"/>
</dbReference>
<dbReference type="InterPro" id="IPR050130">
    <property type="entry name" value="ClpA_ClpB"/>
</dbReference>
<dbReference type="InterPro" id="IPR027417">
    <property type="entry name" value="P-loop_NTPase"/>
</dbReference>
<feature type="domain" description="Clp ATPase C-terminal" evidence="7">
    <location>
        <begin position="697"/>
        <end position="788"/>
    </location>
</feature>
<dbReference type="InterPro" id="IPR003593">
    <property type="entry name" value="AAA+_ATPase"/>
</dbReference>
<keyword evidence="9" id="KW-1185">Reference proteome</keyword>
<feature type="compositionally biased region" description="Basic residues" evidence="5">
    <location>
        <begin position="178"/>
        <end position="187"/>
    </location>
</feature>
<dbReference type="PANTHER" id="PTHR11638:SF175">
    <property type="entry name" value="ATP-DEPENDENT CLP PROTEASE, ATP-BINDING SUBUNIT CLPC"/>
    <property type="match status" value="1"/>
</dbReference>
<dbReference type="SMART" id="SM00382">
    <property type="entry name" value="AAA"/>
    <property type="match status" value="2"/>
</dbReference>
<dbReference type="Gene3D" id="3.40.50.300">
    <property type="entry name" value="P-loop containing nucleotide triphosphate hydrolases"/>
    <property type="match status" value="2"/>
</dbReference>
<accession>A0A250JZC0</accession>
<sequence>MDLRLPFVVAPRGGRLVEAWVPAFFPALHKVGPSLSTLRDELALAVMERFEREPASRLAQYQLPPHFALKQVTVGAEARDREKARNILLEGNMTVLLEKWPRDTFWVVTPTRLPEARFALSEPAALPQALARRLVAWCLEHGLDSLDEQWTQGRERLELLEVDAYAPTILPRTPPRPRTPRRRKPRTPAKEETAPETPEQREARRNRRRLSLVELRAVARNLSHGARDDTLERCFGREALVCELVEALEGREGSALVLVGPSGAGKTALIHEAVRRLTARQEAAGTRRDVWRVDGNQFIAGMMYVGQWEARARGVVKELMEVGDLLYVDDLASLVYAGRTRNERTNVAQFLEPHMARGELTVLAESTPERFERVREEAPTLASLFRVIHVPALDARATLPALLGTLRELEAESADSSVRLSPVALETLLTLQQRFVSHEAFPGKAVRLLRRVLAREGSVEAGTRRLTTGDVIAAMREQTGLPDFVLGSAQPKTREALTWELGRQVAGQPEAVAAVTDAILTLQAALQPPDKPLATYLFVGPTGVGKTETAKALARTLFGGEQRLVRFDMSEFVTSASITRLLGRPGAPDGELTTALRTQPFCVVLFDEVEKAHPRVFDALLQFLGEGRLTDGAGRTVDARQSVVVLTSNLGVREAAAHTGFHRTADSAEAHYLSAVRAYFRPEFFNRLDRVVPFRPLTPAALRVVVDHALEALLSRHGIRRGNVLVEVEPRLLDLLVEEAYDPRYGARPLKRALEKRLTLPLAHHLVRRGADDLARVELLRDGDEMRVCVELLVNAPAWPPEPPVSSWTLAQISTELTALSARLESLMAAAEAARAAGAEGSVEEREFLERLHRLRLEATDIQENELVSRDFEDSESRVTKVMRQVTSHAHHVGHLGLRHRPAYQERPLPVSREEQLRRSRPRVLSLRDEVAWTEHQLASRERGPDVITVLAEGLGDATPSAVWTAANSLPTALAETTVFLEAVHADGRVEWFSGSDERSDDLELRRVVVRLSGLGLREVLAPLQGYALVELDQGASTRPVLVRLEHLAGAVTDLGDVAREVAARDALRGAERAALRAGTTSADAPRYVILRGYEGIMSWREGHTTTELLHVASGVHPTKAHAWAARVLRGSGPRRD</sequence>
<evidence type="ECO:0000256" key="1">
    <source>
        <dbReference type="ARBA" id="ARBA00022741"/>
    </source>
</evidence>
<evidence type="ECO:0000259" key="6">
    <source>
        <dbReference type="SMART" id="SM00382"/>
    </source>
</evidence>
<evidence type="ECO:0000256" key="2">
    <source>
        <dbReference type="ARBA" id="ARBA00022840"/>
    </source>
</evidence>
<dbReference type="EMBL" id="CP022203">
    <property type="protein sequence ID" value="ATB49083.1"/>
    <property type="molecule type" value="Genomic_DNA"/>
</dbReference>
<dbReference type="InterPro" id="IPR001270">
    <property type="entry name" value="ClpA/B"/>
</dbReference>
<dbReference type="KEGG" id="mmas:MYMAC_004721"/>
<gene>
    <name evidence="8" type="ORF">MYMAC_004721</name>
</gene>
<dbReference type="PRINTS" id="PR00300">
    <property type="entry name" value="CLPPROTEASEA"/>
</dbReference>
<dbReference type="InterPro" id="IPR003959">
    <property type="entry name" value="ATPase_AAA_core"/>
</dbReference>